<sequence length="440" mass="49822">MFQFQAIPNLFTHIFLVIKRKTLVDEYGSPIACDLNIGKTQATCTFEIPRFSYLTESERSQLISVPIRICGDLFCYNKSDQININLQYREENPETLIETSEILLSNRVLFRDPLAFSTYHNSFISYTEYLYDQAIAITSVDGRGRIIIPLYKRFDLTWGPIHVDEETGTIFITYTSGDSSSLIKIVPDLDTPKNSTRTSYDLSTLDISSTAIIDDSFFASGGLNGIHLSETDIDDGTRIKVNTTTLGESLNITDNSKKLYAVLVDGNGSSTQKIVRYNNNIRDSYAKSISYSLEQPGYIYYETPCNEILSEGDYIFDSCGNRFLSSDNAATDLTIRGNIPKPPWYSDDLEHYELRKLVGVKKLESSGYLYAERSSFSCYPECSNYVTIANEQHSKFKEYWVPNKISRLVGAYQDNNGNIWISGRTKNNTFIAIKVQSPTL</sequence>
<protein>
    <submittedName>
        <fullName evidence="1">Uncharacterized protein</fullName>
    </submittedName>
</protein>
<accession>A0A128FJS6</accession>
<dbReference type="OrthoDB" id="117872at135623"/>
<evidence type="ECO:0000313" key="2">
    <source>
        <dbReference type="Proteomes" id="UP000073601"/>
    </source>
</evidence>
<evidence type="ECO:0000313" key="1">
    <source>
        <dbReference type="EMBL" id="CZF87043.1"/>
    </source>
</evidence>
<dbReference type="Proteomes" id="UP000073601">
    <property type="component" value="Unassembled WGS sequence"/>
</dbReference>
<dbReference type="RefSeq" id="WP_062715361.1">
    <property type="nucleotide sequence ID" value="NZ_CAWRCI010000117.1"/>
</dbReference>
<reference evidence="2" key="1">
    <citation type="submission" date="2016-02" db="EMBL/GenBank/DDBJ databases">
        <authorList>
            <person name="Rodrigo-Torres Lidia"/>
            <person name="Arahal R.David."/>
        </authorList>
    </citation>
    <scope>NUCLEOTIDE SEQUENCE [LARGE SCALE GENOMIC DNA]</scope>
    <source>
        <strain evidence="2">CECT 8713</strain>
    </source>
</reference>
<keyword evidence="2" id="KW-1185">Reference proteome</keyword>
<dbReference type="AlphaFoldDB" id="A0A128FJS6"/>
<proteinExistence type="predicted"/>
<gene>
    <name evidence="1" type="ORF">GMA8713_05085</name>
</gene>
<name>A0A128FJS6_9GAMM</name>
<dbReference type="EMBL" id="FIZY01000117">
    <property type="protein sequence ID" value="CZF87043.1"/>
    <property type="molecule type" value="Genomic_DNA"/>
</dbReference>
<organism evidence="1 2">
    <name type="scientific">Grimontia marina</name>
    <dbReference type="NCBI Taxonomy" id="646534"/>
    <lineage>
        <taxon>Bacteria</taxon>
        <taxon>Pseudomonadati</taxon>
        <taxon>Pseudomonadota</taxon>
        <taxon>Gammaproteobacteria</taxon>
        <taxon>Vibrionales</taxon>
        <taxon>Vibrionaceae</taxon>
        <taxon>Grimontia</taxon>
    </lineage>
</organism>